<dbReference type="GO" id="GO:0008684">
    <property type="term" value="F:2-oxopent-4-enoate hydratase activity"/>
    <property type="evidence" value="ECO:0007669"/>
    <property type="project" value="TreeGrafter"/>
</dbReference>
<dbReference type="InterPro" id="IPR050772">
    <property type="entry name" value="Hydratase-Decarb/MhpD_sf"/>
</dbReference>
<proteinExistence type="predicted"/>
<dbReference type="InterPro" id="IPR036663">
    <property type="entry name" value="Fumarylacetoacetase_C_sf"/>
</dbReference>
<dbReference type="GO" id="GO:0005737">
    <property type="term" value="C:cytoplasm"/>
    <property type="evidence" value="ECO:0007669"/>
    <property type="project" value="TreeGrafter"/>
</dbReference>
<dbReference type="Proteomes" id="UP000198615">
    <property type="component" value="Unassembled WGS sequence"/>
</dbReference>
<dbReference type="EMBL" id="FNBW01000006">
    <property type="protein sequence ID" value="SDF76278.1"/>
    <property type="molecule type" value="Genomic_DNA"/>
</dbReference>
<dbReference type="Gene3D" id="3.90.850.10">
    <property type="entry name" value="Fumarylacetoacetase-like, C-terminal domain"/>
    <property type="match status" value="1"/>
</dbReference>
<dbReference type="PANTHER" id="PTHR30143:SF0">
    <property type="entry name" value="2-KETO-4-PENTENOATE HYDRATASE"/>
    <property type="match status" value="1"/>
</dbReference>
<gene>
    <name evidence="1" type="ORF">SAMN05660686_02250</name>
</gene>
<name>A0A8G2BJQ7_9PROT</name>
<reference evidence="1 2" key="1">
    <citation type="submission" date="2016-10" db="EMBL/GenBank/DDBJ databases">
        <authorList>
            <person name="Varghese N."/>
            <person name="Submissions S."/>
        </authorList>
    </citation>
    <scope>NUCLEOTIDE SEQUENCE [LARGE SCALE GENOMIC DNA]</scope>
    <source>
        <strain evidence="1 2">DSM 18839</strain>
    </source>
</reference>
<keyword evidence="2" id="KW-1185">Reference proteome</keyword>
<organism evidence="1 2">
    <name type="scientific">Thalassobaculum litoreum DSM 18839</name>
    <dbReference type="NCBI Taxonomy" id="1123362"/>
    <lineage>
        <taxon>Bacteria</taxon>
        <taxon>Pseudomonadati</taxon>
        <taxon>Pseudomonadota</taxon>
        <taxon>Alphaproteobacteria</taxon>
        <taxon>Rhodospirillales</taxon>
        <taxon>Thalassobaculaceae</taxon>
        <taxon>Thalassobaculum</taxon>
    </lineage>
</organism>
<dbReference type="SUPFAM" id="SSF56529">
    <property type="entry name" value="FAH"/>
    <property type="match status" value="1"/>
</dbReference>
<dbReference type="AlphaFoldDB" id="A0A8G2BJQ7"/>
<dbReference type="PANTHER" id="PTHR30143">
    <property type="entry name" value="ACID HYDRATASE"/>
    <property type="match status" value="1"/>
</dbReference>
<accession>A0A8G2BJQ7</accession>
<evidence type="ECO:0000313" key="2">
    <source>
        <dbReference type="Proteomes" id="UP000198615"/>
    </source>
</evidence>
<protein>
    <submittedName>
        <fullName evidence="1">2-keto-4-pentenoate hydratase</fullName>
    </submittedName>
</protein>
<comment type="caution">
    <text evidence="1">The sequence shown here is derived from an EMBL/GenBank/DDBJ whole genome shotgun (WGS) entry which is preliminary data.</text>
</comment>
<sequence length="266" mass="27987">MPMPEDMVKAAAATLQDHRARKATLDALPDGQKPEELEDGYAIQAEVIEMRAADGAVSIGYKIGATNAGARELLGLPDMFWGVLLSTMTTESPAAFPSKDMYIRVIEPEIALRFGKPLDGLKRTVTEEDVIDAVDAVLPAIEIVDTPFGAGWTKAGGASLIADDGAHGFWIMGAPVDGATDMNLLDLAVTLTADGQTVREGKGGNVENGPYAVTAWLVNELAKHGKSIAAGEYVTTGSTTPPYPAQPNEKIVADYGPLGTVTVDFT</sequence>
<evidence type="ECO:0000313" key="1">
    <source>
        <dbReference type="EMBL" id="SDF76278.1"/>
    </source>
</evidence>
<dbReference type="OrthoDB" id="9792137at2"/>
<dbReference type="RefSeq" id="WP_028796245.1">
    <property type="nucleotide sequence ID" value="NZ_FNBW01000006.1"/>
</dbReference>